<keyword evidence="2" id="KW-0489">Methyltransferase</keyword>
<feature type="domain" description="ATXR3 C-terminal" evidence="1">
    <location>
        <begin position="1"/>
        <end position="67"/>
    </location>
</feature>
<protein>
    <submittedName>
        <fullName evidence="2">Histone-lysine N-methyltransferase ATXR3</fullName>
    </submittedName>
</protein>
<name>A0A699UYJ1_TANCI</name>
<reference evidence="2" key="1">
    <citation type="journal article" date="2019" name="Sci. Rep.">
        <title>Draft genome of Tanacetum cinerariifolium, the natural source of mosquito coil.</title>
        <authorList>
            <person name="Yamashiro T."/>
            <person name="Shiraishi A."/>
            <person name="Satake H."/>
            <person name="Nakayama K."/>
        </authorList>
    </citation>
    <scope>NUCLEOTIDE SEQUENCE</scope>
</reference>
<proteinExistence type="predicted"/>
<dbReference type="GO" id="GO:0008168">
    <property type="term" value="F:methyltransferase activity"/>
    <property type="evidence" value="ECO:0007669"/>
    <property type="project" value="UniProtKB-KW"/>
</dbReference>
<evidence type="ECO:0000259" key="1">
    <source>
        <dbReference type="Pfam" id="PF19633"/>
    </source>
</evidence>
<gene>
    <name evidence="2" type="ORF">Tci_898537</name>
</gene>
<dbReference type="Pfam" id="PF19633">
    <property type="entry name" value="SDG2_C"/>
    <property type="match status" value="1"/>
</dbReference>
<keyword evidence="2" id="KW-0808">Transferase</keyword>
<dbReference type="GO" id="GO:0032259">
    <property type="term" value="P:methylation"/>
    <property type="evidence" value="ECO:0007669"/>
    <property type="project" value="UniProtKB-KW"/>
</dbReference>
<organism evidence="2">
    <name type="scientific">Tanacetum cinerariifolium</name>
    <name type="common">Dalmatian daisy</name>
    <name type="synonym">Chrysanthemum cinerariifolium</name>
    <dbReference type="NCBI Taxonomy" id="118510"/>
    <lineage>
        <taxon>Eukaryota</taxon>
        <taxon>Viridiplantae</taxon>
        <taxon>Streptophyta</taxon>
        <taxon>Embryophyta</taxon>
        <taxon>Tracheophyta</taxon>
        <taxon>Spermatophyta</taxon>
        <taxon>Magnoliopsida</taxon>
        <taxon>eudicotyledons</taxon>
        <taxon>Gunneridae</taxon>
        <taxon>Pentapetalae</taxon>
        <taxon>asterids</taxon>
        <taxon>campanulids</taxon>
        <taxon>Asterales</taxon>
        <taxon>Asteraceae</taxon>
        <taxon>Asteroideae</taxon>
        <taxon>Anthemideae</taxon>
        <taxon>Anthemidinae</taxon>
        <taxon>Tanacetum</taxon>
    </lineage>
</organism>
<comment type="caution">
    <text evidence="2">The sequence shown here is derived from an EMBL/GenBank/DDBJ whole genome shotgun (WGS) entry which is preliminary data.</text>
</comment>
<dbReference type="AlphaFoldDB" id="A0A699UYJ1"/>
<feature type="non-terminal residue" evidence="2">
    <location>
        <position position="1"/>
    </location>
</feature>
<evidence type="ECO:0000313" key="2">
    <source>
        <dbReference type="EMBL" id="GFD26568.1"/>
    </source>
</evidence>
<sequence>LNLTGEGAFQKILKEDHGILNRHQMMLEACELNSVSEEDYIELSKAGLGSCLLSGLPDWLVAYSARV</sequence>
<dbReference type="InterPro" id="IPR045606">
    <property type="entry name" value="ATXR3_C"/>
</dbReference>
<accession>A0A699UYJ1</accession>
<dbReference type="PANTHER" id="PTHR46655:SF1">
    <property type="entry name" value="HISTONE-LYSINE N-METHYLTRANSFERASE ATXR3"/>
    <property type="match status" value="1"/>
</dbReference>
<dbReference type="PANTHER" id="PTHR46655">
    <property type="entry name" value="HISTONE-LYSINE N-METHYLTRANSFERASE ATXR3"/>
    <property type="match status" value="1"/>
</dbReference>
<dbReference type="EMBL" id="BKCJ011369806">
    <property type="protein sequence ID" value="GFD26568.1"/>
    <property type="molecule type" value="Genomic_DNA"/>
</dbReference>
<feature type="non-terminal residue" evidence="2">
    <location>
        <position position="67"/>
    </location>
</feature>